<dbReference type="Proteomes" id="UP000811246">
    <property type="component" value="Chromosome 11"/>
</dbReference>
<dbReference type="AlphaFoldDB" id="A0A922DNJ3"/>
<gene>
    <name evidence="2" type="ORF">I3842_11G095000</name>
</gene>
<reference evidence="2" key="1">
    <citation type="submission" date="2021-01" db="EMBL/GenBank/DDBJ databases">
        <authorList>
            <person name="Lovell J.T."/>
            <person name="Bentley N."/>
            <person name="Bhattarai G."/>
            <person name="Jenkins J.W."/>
            <person name="Sreedasyam A."/>
            <person name="Alarcon Y."/>
            <person name="Bock C."/>
            <person name="Boston L."/>
            <person name="Carlson J."/>
            <person name="Cervantes K."/>
            <person name="Clermont K."/>
            <person name="Krom N."/>
            <person name="Kubenka K."/>
            <person name="Mamidi S."/>
            <person name="Mattison C."/>
            <person name="Monteros M."/>
            <person name="Pisani C."/>
            <person name="Plott C."/>
            <person name="Rajasekar S."/>
            <person name="Rhein H.S."/>
            <person name="Rohla C."/>
            <person name="Song M."/>
            <person name="Hilaire R.S."/>
            <person name="Shu S."/>
            <person name="Wells L."/>
            <person name="Wang X."/>
            <person name="Webber J."/>
            <person name="Heerema R.J."/>
            <person name="Klein P."/>
            <person name="Conner P."/>
            <person name="Grauke L."/>
            <person name="Grimwood J."/>
            <person name="Schmutz J."/>
            <person name="Randall J.J."/>
        </authorList>
    </citation>
    <scope>NUCLEOTIDE SEQUENCE</scope>
    <source>
        <tissue evidence="2">Leaf</tissue>
    </source>
</reference>
<keyword evidence="1" id="KW-0472">Membrane</keyword>
<comment type="caution">
    <text evidence="2">The sequence shown here is derived from an EMBL/GenBank/DDBJ whole genome shotgun (WGS) entry which is preliminary data.</text>
</comment>
<protein>
    <submittedName>
        <fullName evidence="2">Uncharacterized protein</fullName>
    </submittedName>
</protein>
<dbReference type="EMBL" id="CM031835">
    <property type="protein sequence ID" value="KAG6687850.1"/>
    <property type="molecule type" value="Genomic_DNA"/>
</dbReference>
<feature type="transmembrane region" description="Helical" evidence="1">
    <location>
        <begin position="6"/>
        <end position="26"/>
    </location>
</feature>
<evidence type="ECO:0000313" key="2">
    <source>
        <dbReference type="EMBL" id="KAG6687850.1"/>
    </source>
</evidence>
<feature type="transmembrane region" description="Helical" evidence="1">
    <location>
        <begin position="33"/>
        <end position="51"/>
    </location>
</feature>
<keyword evidence="1" id="KW-0812">Transmembrane</keyword>
<evidence type="ECO:0000313" key="3">
    <source>
        <dbReference type="Proteomes" id="UP000811246"/>
    </source>
</evidence>
<accession>A0A922DNJ3</accession>
<organism evidence="2 3">
    <name type="scientific">Carya illinoinensis</name>
    <name type="common">Pecan</name>
    <dbReference type="NCBI Taxonomy" id="32201"/>
    <lineage>
        <taxon>Eukaryota</taxon>
        <taxon>Viridiplantae</taxon>
        <taxon>Streptophyta</taxon>
        <taxon>Embryophyta</taxon>
        <taxon>Tracheophyta</taxon>
        <taxon>Spermatophyta</taxon>
        <taxon>Magnoliopsida</taxon>
        <taxon>eudicotyledons</taxon>
        <taxon>Gunneridae</taxon>
        <taxon>Pentapetalae</taxon>
        <taxon>rosids</taxon>
        <taxon>fabids</taxon>
        <taxon>Fagales</taxon>
        <taxon>Juglandaceae</taxon>
        <taxon>Carya</taxon>
    </lineage>
</organism>
<sequence length="109" mass="12567">MVASGKSVWPVLYVLLILSFLVIYLVKLNRCKVINLLFSRCFTACMMVIYWQEYFFSNQFYAHKSFSPCLILISLPLSPHLSFDLSLSLSLSQTTSSSVYISFFLPIFK</sequence>
<proteinExistence type="predicted"/>
<name>A0A922DNJ3_CARIL</name>
<evidence type="ECO:0000256" key="1">
    <source>
        <dbReference type="SAM" id="Phobius"/>
    </source>
</evidence>
<keyword evidence="1" id="KW-1133">Transmembrane helix</keyword>